<reference evidence="1" key="2">
    <citation type="submission" date="2021-10" db="EMBL/GenBank/DDBJ databases">
        <title>Phylogenomics reveals ancestral predisposition of the termite-cultivated fungus Termitomyces towards a domesticated lifestyle.</title>
        <authorList>
            <person name="Auxier B."/>
            <person name="Grum-Grzhimaylo A."/>
            <person name="Cardenas M.E."/>
            <person name="Lodge J.D."/>
            <person name="Laessoe T."/>
            <person name="Pedersen O."/>
            <person name="Smith M.E."/>
            <person name="Kuyper T.W."/>
            <person name="Franco-Molano E.A."/>
            <person name="Baroni T.J."/>
            <person name="Aanen D.K."/>
        </authorList>
    </citation>
    <scope>NUCLEOTIDE SEQUENCE</scope>
    <source>
        <strain evidence="1">AP01</strain>
        <tissue evidence="1">Mycelium</tissue>
    </source>
</reference>
<dbReference type="Proteomes" id="UP000775547">
    <property type="component" value="Unassembled WGS sequence"/>
</dbReference>
<reference evidence="1" key="1">
    <citation type="submission" date="2020-07" db="EMBL/GenBank/DDBJ databases">
        <authorList>
            <person name="Nieuwenhuis M."/>
            <person name="Van De Peppel L.J.J."/>
        </authorList>
    </citation>
    <scope>NUCLEOTIDE SEQUENCE</scope>
    <source>
        <strain evidence="1">AP01</strain>
        <tissue evidence="1">Mycelium</tissue>
    </source>
</reference>
<proteinExistence type="predicted"/>
<evidence type="ECO:0000313" key="2">
    <source>
        <dbReference type="Proteomes" id="UP000775547"/>
    </source>
</evidence>
<accession>A0A9P7G7B7</accession>
<protein>
    <submittedName>
        <fullName evidence="1">Uncharacterized protein</fullName>
    </submittedName>
</protein>
<keyword evidence="2" id="KW-1185">Reference proteome</keyword>
<gene>
    <name evidence="1" type="ORF">DXG03_003648</name>
</gene>
<dbReference type="AlphaFoldDB" id="A0A9P7G7B7"/>
<evidence type="ECO:0000313" key="1">
    <source>
        <dbReference type="EMBL" id="KAG5642070.1"/>
    </source>
</evidence>
<comment type="caution">
    <text evidence="1">The sequence shown here is derived from an EMBL/GenBank/DDBJ whole genome shotgun (WGS) entry which is preliminary data.</text>
</comment>
<sequence length="129" mass="14074">MMLDGLIGFPSNGLRVLPPVRCVARWLTEVPQLEEGIRTPLTMLAPAAGETIIQEMDPEAAVDTGQIPPATAMDGCRRGGIPAKVFDLGLLPTHFFSLHDFVLTCSSRHPLKSHITTGDLFALVIYHWV</sequence>
<dbReference type="EMBL" id="JABCKV010000219">
    <property type="protein sequence ID" value="KAG5642070.1"/>
    <property type="molecule type" value="Genomic_DNA"/>
</dbReference>
<name>A0A9P7G7B7_9AGAR</name>
<organism evidence="1 2">
    <name type="scientific">Asterophora parasitica</name>
    <dbReference type="NCBI Taxonomy" id="117018"/>
    <lineage>
        <taxon>Eukaryota</taxon>
        <taxon>Fungi</taxon>
        <taxon>Dikarya</taxon>
        <taxon>Basidiomycota</taxon>
        <taxon>Agaricomycotina</taxon>
        <taxon>Agaricomycetes</taxon>
        <taxon>Agaricomycetidae</taxon>
        <taxon>Agaricales</taxon>
        <taxon>Tricholomatineae</taxon>
        <taxon>Lyophyllaceae</taxon>
        <taxon>Asterophora</taxon>
    </lineage>
</organism>